<dbReference type="RefSeq" id="WP_046218533.1">
    <property type="nucleotide sequence ID" value="NZ_CP015324.1"/>
</dbReference>
<dbReference type="EMBL" id="CP015324">
    <property type="protein sequence ID" value="AWG44271.1"/>
    <property type="molecule type" value="Genomic_DNA"/>
</dbReference>
<keyword evidence="1" id="KW-0614">Plasmid</keyword>
<evidence type="ECO:0000313" key="1">
    <source>
        <dbReference type="EMBL" id="AWG44271.1"/>
    </source>
</evidence>
<dbReference type="KEGG" id="beo:BEH_25125"/>
<accession>A0A2S1LZM5</accession>
<geneLocation type="plasmid" evidence="2">
    <name>pbeh2</name>
</geneLocation>
<dbReference type="AlphaFoldDB" id="A0A2S1LZM5"/>
<reference evidence="1 2" key="1">
    <citation type="journal article" date="2015" name="PLoS ONE">
        <title>Genome Sequence of Bacillus endophyticus and Analysis of Its Companion Mechanism in the Ketogulonigenium vulgare-Bacillus Strain Consortium.</title>
        <authorList>
            <person name="Jia N."/>
            <person name="Du J."/>
            <person name="Ding M.Z."/>
            <person name="Gao F."/>
            <person name="Yuan Y.J."/>
        </authorList>
    </citation>
    <scope>NUCLEOTIDE SEQUENCE [LARGE SCALE GENOMIC DNA]</scope>
    <source>
        <strain evidence="1 2">Hbe603</strain>
        <plasmid evidence="2">pbeh2</plasmid>
    </source>
</reference>
<sequence length="124" mass="14761">MNVWLNQKQPTGKEYQNYYTNQNQIDKIQQQLYEQYNLIQRQNSLPSMEQIEVSLRLKNLKSPMSYLMYNLPPGKKVKKINISGNNVDTERFINYNLLNNISTFLLKDFNLFIVDTDKIYSITI</sequence>
<gene>
    <name evidence="1" type="ORF">BEH_25125</name>
</gene>
<keyword evidence="2" id="KW-1185">Reference proteome</keyword>
<evidence type="ECO:0000313" key="2">
    <source>
        <dbReference type="Proteomes" id="UP000036202"/>
    </source>
</evidence>
<organism evidence="1 2">
    <name type="scientific">Priestia filamentosa</name>
    <dbReference type="NCBI Taxonomy" id="1402861"/>
    <lineage>
        <taxon>Bacteria</taxon>
        <taxon>Bacillati</taxon>
        <taxon>Bacillota</taxon>
        <taxon>Bacilli</taxon>
        <taxon>Bacillales</taxon>
        <taxon>Bacillaceae</taxon>
        <taxon>Priestia</taxon>
    </lineage>
</organism>
<name>A0A2S1LZM5_9BACI</name>
<dbReference type="Proteomes" id="UP000036202">
    <property type="component" value="Plasmid pbeh2"/>
</dbReference>
<proteinExistence type="predicted"/>
<protein>
    <submittedName>
        <fullName evidence="1">Uncharacterized protein</fullName>
    </submittedName>
</protein>